<feature type="region of interest" description="Disordered" evidence="1">
    <location>
        <begin position="46"/>
        <end position="75"/>
    </location>
</feature>
<evidence type="ECO:0000313" key="2">
    <source>
        <dbReference type="EMBL" id="VAW60307.1"/>
    </source>
</evidence>
<sequence>MTLKTTSKRNCIHCVTSAALLLLWQPLATGNDDAYLKALEAEVDSTSIPQTGTRLSEPSRKAQSATKAENTTEFEQKLTRELPATHHAYMRLNKDDQMKVVNHYFRHDKDMGATTHLLFNLYFSSKNKRQ</sequence>
<gene>
    <name evidence="2" type="ORF">MNBD_GAMMA11-1356</name>
</gene>
<proteinExistence type="predicted"/>
<accession>A0A3B0XBF1</accession>
<name>A0A3B0XBF1_9ZZZZ</name>
<evidence type="ECO:0000256" key="1">
    <source>
        <dbReference type="SAM" id="MobiDB-lite"/>
    </source>
</evidence>
<reference evidence="2" key="1">
    <citation type="submission" date="2018-06" db="EMBL/GenBank/DDBJ databases">
        <authorList>
            <person name="Zhirakovskaya E."/>
        </authorList>
    </citation>
    <scope>NUCLEOTIDE SEQUENCE</scope>
</reference>
<organism evidence="2">
    <name type="scientific">hydrothermal vent metagenome</name>
    <dbReference type="NCBI Taxonomy" id="652676"/>
    <lineage>
        <taxon>unclassified sequences</taxon>
        <taxon>metagenomes</taxon>
        <taxon>ecological metagenomes</taxon>
    </lineage>
</organism>
<dbReference type="EMBL" id="UOFG01000119">
    <property type="protein sequence ID" value="VAW60307.1"/>
    <property type="molecule type" value="Genomic_DNA"/>
</dbReference>
<feature type="compositionally biased region" description="Polar residues" evidence="1">
    <location>
        <begin position="46"/>
        <end position="73"/>
    </location>
</feature>
<protein>
    <submittedName>
        <fullName evidence="2">Uncharacterized protein</fullName>
    </submittedName>
</protein>
<dbReference type="AlphaFoldDB" id="A0A3B0XBF1"/>